<evidence type="ECO:0000313" key="5">
    <source>
        <dbReference type="EMBL" id="KAH3824421.1"/>
    </source>
</evidence>
<keyword evidence="3" id="KW-0812">Transmembrane</keyword>
<feature type="transmembrane region" description="Helical" evidence="3">
    <location>
        <begin position="296"/>
        <end position="317"/>
    </location>
</feature>
<reference evidence="5" key="1">
    <citation type="journal article" date="2019" name="bioRxiv">
        <title>The Genome of the Zebra Mussel, Dreissena polymorpha: A Resource for Invasive Species Research.</title>
        <authorList>
            <person name="McCartney M.A."/>
            <person name="Auch B."/>
            <person name="Kono T."/>
            <person name="Mallez S."/>
            <person name="Zhang Y."/>
            <person name="Obille A."/>
            <person name="Becker A."/>
            <person name="Abrahante J.E."/>
            <person name="Garbe J."/>
            <person name="Badalamenti J.P."/>
            <person name="Herman A."/>
            <person name="Mangelson H."/>
            <person name="Liachko I."/>
            <person name="Sullivan S."/>
            <person name="Sone E.D."/>
            <person name="Koren S."/>
            <person name="Silverstein K.A.T."/>
            <person name="Beckman K.B."/>
            <person name="Gohl D.M."/>
        </authorList>
    </citation>
    <scope>NUCLEOTIDE SEQUENCE</scope>
    <source>
        <strain evidence="5">Duluth1</strain>
        <tissue evidence="5">Whole animal</tissue>
    </source>
</reference>
<proteinExistence type="inferred from homology"/>
<reference evidence="5" key="2">
    <citation type="submission" date="2020-11" db="EMBL/GenBank/DDBJ databases">
        <authorList>
            <person name="McCartney M.A."/>
            <person name="Auch B."/>
            <person name="Kono T."/>
            <person name="Mallez S."/>
            <person name="Becker A."/>
            <person name="Gohl D.M."/>
            <person name="Silverstein K.A.T."/>
            <person name="Koren S."/>
            <person name="Bechman K.B."/>
            <person name="Herman A."/>
            <person name="Abrahante J.E."/>
            <person name="Garbe J."/>
        </authorList>
    </citation>
    <scope>NUCLEOTIDE SEQUENCE</scope>
    <source>
        <strain evidence="5">Duluth1</strain>
        <tissue evidence="5">Whole animal</tissue>
    </source>
</reference>
<feature type="domain" description="GST N-terminal" evidence="4">
    <location>
        <begin position="7"/>
        <end position="89"/>
    </location>
</feature>
<keyword evidence="3" id="KW-0472">Membrane</keyword>
<dbReference type="InterPro" id="IPR004045">
    <property type="entry name" value="Glutathione_S-Trfase_N"/>
</dbReference>
<dbReference type="Proteomes" id="UP000828390">
    <property type="component" value="Unassembled WGS sequence"/>
</dbReference>
<dbReference type="GO" id="GO:0005741">
    <property type="term" value="C:mitochondrial outer membrane"/>
    <property type="evidence" value="ECO:0007669"/>
    <property type="project" value="TreeGrafter"/>
</dbReference>
<dbReference type="SUPFAM" id="SSF47616">
    <property type="entry name" value="GST C-terminal domain-like"/>
    <property type="match status" value="1"/>
</dbReference>
<dbReference type="PANTHER" id="PTHR44188">
    <property type="entry name" value="GDAP1, ISOFORM A"/>
    <property type="match status" value="1"/>
</dbReference>
<dbReference type="OrthoDB" id="249703at2759"/>
<dbReference type="Pfam" id="PF13417">
    <property type="entry name" value="GST_N_3"/>
    <property type="match status" value="1"/>
</dbReference>
<dbReference type="EMBL" id="JAIWYP010000005">
    <property type="protein sequence ID" value="KAH3824421.1"/>
    <property type="molecule type" value="Genomic_DNA"/>
</dbReference>
<dbReference type="InterPro" id="IPR036282">
    <property type="entry name" value="Glutathione-S-Trfase_C_sf"/>
</dbReference>
<dbReference type="InterPro" id="IPR036249">
    <property type="entry name" value="Thioredoxin-like_sf"/>
</dbReference>
<organism evidence="5 6">
    <name type="scientific">Dreissena polymorpha</name>
    <name type="common">Zebra mussel</name>
    <name type="synonym">Mytilus polymorpha</name>
    <dbReference type="NCBI Taxonomy" id="45954"/>
    <lineage>
        <taxon>Eukaryota</taxon>
        <taxon>Metazoa</taxon>
        <taxon>Spiralia</taxon>
        <taxon>Lophotrochozoa</taxon>
        <taxon>Mollusca</taxon>
        <taxon>Bivalvia</taxon>
        <taxon>Autobranchia</taxon>
        <taxon>Heteroconchia</taxon>
        <taxon>Euheterodonta</taxon>
        <taxon>Imparidentia</taxon>
        <taxon>Neoheterodontei</taxon>
        <taxon>Myida</taxon>
        <taxon>Dreissenoidea</taxon>
        <taxon>Dreissenidae</taxon>
        <taxon>Dreissena</taxon>
    </lineage>
</organism>
<keyword evidence="3" id="KW-1133">Transmembrane helix</keyword>
<dbReference type="Pfam" id="PF13410">
    <property type="entry name" value="GST_C_2"/>
    <property type="match status" value="1"/>
</dbReference>
<dbReference type="AlphaFoldDB" id="A0A9D4JUA8"/>
<dbReference type="Gene3D" id="1.20.1050.10">
    <property type="match status" value="1"/>
</dbReference>
<evidence type="ECO:0000313" key="6">
    <source>
        <dbReference type="Proteomes" id="UP000828390"/>
    </source>
</evidence>
<evidence type="ECO:0000256" key="3">
    <source>
        <dbReference type="SAM" id="Phobius"/>
    </source>
</evidence>
<comment type="similarity">
    <text evidence="1">Belongs to the GST superfamily.</text>
</comment>
<dbReference type="SUPFAM" id="SSF52833">
    <property type="entry name" value="Thioredoxin-like"/>
    <property type="match status" value="1"/>
</dbReference>
<accession>A0A9D4JUA8</accession>
<dbReference type="PANTHER" id="PTHR44188:SF1">
    <property type="entry name" value="GDAP1, ISOFORM A"/>
    <property type="match status" value="1"/>
</dbReference>
<evidence type="ECO:0000256" key="1">
    <source>
        <dbReference type="ARBA" id="ARBA00007409"/>
    </source>
</evidence>
<sequence length="324" mass="36825">MKKASIDRPIFFYFPTSFSSQKVLFALNEKDVVVKKKLVSLSSGQQNESWYVRLNPDGYHTPVLKHGEKVIVEPDDIIDYISQITQGAGGHPLVPSLDSELGKNVQRMRKKLDSIPVDILTYGVIYHPHLSTTGCLIPYAMQRSMKENFEKRLSLLIELATRHPELRDSYLNKSQLAASNFDTITDVDRVKAQLDDLMNFFAEVEEQLRKIREEGSFISDELWLFGPMFTAADIGLAVLLHRLTLLGLARRFFPPDRCPCIHQYFYQVQKRPAFQKIQHEIGMLRLTLALQTLKAASPYLLALGIVGAGIGAGYYVYKKINESE</sequence>
<dbReference type="PROSITE" id="PS50404">
    <property type="entry name" value="GST_NTER"/>
    <property type="match status" value="1"/>
</dbReference>
<dbReference type="GO" id="GO:0008053">
    <property type="term" value="P:mitochondrial fusion"/>
    <property type="evidence" value="ECO:0007669"/>
    <property type="project" value="TreeGrafter"/>
</dbReference>
<dbReference type="GO" id="GO:0000266">
    <property type="term" value="P:mitochondrial fission"/>
    <property type="evidence" value="ECO:0007669"/>
    <property type="project" value="TreeGrafter"/>
</dbReference>
<evidence type="ECO:0000256" key="2">
    <source>
        <dbReference type="SAM" id="Coils"/>
    </source>
</evidence>
<keyword evidence="6" id="KW-1185">Reference proteome</keyword>
<gene>
    <name evidence="5" type="ORF">DPMN_126257</name>
</gene>
<evidence type="ECO:0000259" key="4">
    <source>
        <dbReference type="PROSITE" id="PS50404"/>
    </source>
</evidence>
<keyword evidence="2" id="KW-0175">Coiled coil</keyword>
<feature type="coiled-coil region" evidence="2">
    <location>
        <begin position="187"/>
        <end position="214"/>
    </location>
</feature>
<protein>
    <recommendedName>
        <fullName evidence="4">GST N-terminal domain-containing protein</fullName>
    </recommendedName>
</protein>
<name>A0A9D4JUA8_DREPO</name>
<dbReference type="Gene3D" id="3.40.30.10">
    <property type="entry name" value="Glutaredoxin"/>
    <property type="match status" value="1"/>
</dbReference>
<dbReference type="GO" id="GO:0006626">
    <property type="term" value="P:protein targeting to mitochondrion"/>
    <property type="evidence" value="ECO:0007669"/>
    <property type="project" value="TreeGrafter"/>
</dbReference>
<comment type="caution">
    <text evidence="5">The sequence shown here is derived from an EMBL/GenBank/DDBJ whole genome shotgun (WGS) entry which is preliminary data.</text>
</comment>